<protein>
    <recommendedName>
        <fullName evidence="3">SPIN90/Ldb17 leucine-rich domain-containing protein</fullName>
    </recommendedName>
</protein>
<evidence type="ECO:0000313" key="1">
    <source>
        <dbReference type="EMBL" id="OHT04897.1"/>
    </source>
</evidence>
<organism evidence="1 2">
    <name type="scientific">Tritrichomonas foetus</name>
    <dbReference type="NCBI Taxonomy" id="1144522"/>
    <lineage>
        <taxon>Eukaryota</taxon>
        <taxon>Metamonada</taxon>
        <taxon>Parabasalia</taxon>
        <taxon>Tritrichomonadida</taxon>
        <taxon>Tritrichomonadidae</taxon>
        <taxon>Tritrichomonas</taxon>
    </lineage>
</organism>
<dbReference type="SUPFAM" id="SSF48371">
    <property type="entry name" value="ARM repeat"/>
    <property type="match status" value="1"/>
</dbReference>
<comment type="caution">
    <text evidence="1">The sequence shown here is derived from an EMBL/GenBank/DDBJ whole genome shotgun (WGS) entry which is preliminary data.</text>
</comment>
<dbReference type="EMBL" id="MLAK01000777">
    <property type="protein sequence ID" value="OHT04897.1"/>
    <property type="molecule type" value="Genomic_DNA"/>
</dbReference>
<evidence type="ECO:0008006" key="3">
    <source>
        <dbReference type="Google" id="ProtNLM"/>
    </source>
</evidence>
<dbReference type="Gene3D" id="1.25.10.10">
    <property type="entry name" value="Leucine-rich Repeat Variant"/>
    <property type="match status" value="1"/>
</dbReference>
<name>A0A1J4K0F4_9EUKA</name>
<dbReference type="Proteomes" id="UP000179807">
    <property type="component" value="Unassembled WGS sequence"/>
</dbReference>
<dbReference type="InterPro" id="IPR016024">
    <property type="entry name" value="ARM-type_fold"/>
</dbReference>
<dbReference type="GeneID" id="94840302"/>
<keyword evidence="2" id="KW-1185">Reference proteome</keyword>
<proteinExistence type="predicted"/>
<dbReference type="InterPro" id="IPR011989">
    <property type="entry name" value="ARM-like"/>
</dbReference>
<dbReference type="RefSeq" id="XP_068358033.1">
    <property type="nucleotide sequence ID" value="XM_068505598.1"/>
</dbReference>
<sequence>MSKKSNDFIDFRRQLRLISEDRRNFRGNQAILDMRANSVDSSEEEDGPDISYYERFSFLVNGDVNQVPYFTNFLFAQSEQQIIEAFKSLPNLILFLKNCFLAGSENDTLLFHSMMLILIIQSLDVDLSPFCDPAVFALIFRNLQYYNVMIRIYSLTMITNLIIDYPQIYESLSEAHFLDILMNLLVFEDRDGKSEKSELPYRAKESLFFELANAIATIAKLKIFKPEDCPKLWDISVMFINDGDFSDSIEKSIGVLGILASAGFVQQFPQNIMEYFASCVLDGISILKSFIFFLKNMGIEFFKELLQYDLLENIILVISNDVKENGQVIYQFLGEIQFHTYDENFIFSTLDLLDKGRFQTRVNIIYYLSRILTSTSTKLIQNLIEYDILFCIEELLSVDDSEVSVVCLTFLEIFFNTFKSASSQKITEIPNADVILSQITDIISTISDEVDEQINRILALAA</sequence>
<accession>A0A1J4K0F4</accession>
<dbReference type="VEuPathDB" id="TrichDB:TRFO_27510"/>
<gene>
    <name evidence="1" type="ORF">TRFO_27510</name>
</gene>
<dbReference type="AlphaFoldDB" id="A0A1J4K0F4"/>
<reference evidence="1" key="1">
    <citation type="submission" date="2016-10" db="EMBL/GenBank/DDBJ databases">
        <authorList>
            <person name="Benchimol M."/>
            <person name="Almeida L.G."/>
            <person name="Vasconcelos A.T."/>
            <person name="Perreira-Neves A."/>
            <person name="Rosa I.A."/>
            <person name="Tasca T."/>
            <person name="Bogo M.R."/>
            <person name="de Souza W."/>
        </authorList>
    </citation>
    <scope>NUCLEOTIDE SEQUENCE [LARGE SCALE GENOMIC DNA]</scope>
    <source>
        <strain evidence="1">K</strain>
    </source>
</reference>
<evidence type="ECO:0000313" key="2">
    <source>
        <dbReference type="Proteomes" id="UP000179807"/>
    </source>
</evidence>